<keyword evidence="2" id="KW-0964">Secreted</keyword>
<dbReference type="InterPro" id="IPR008979">
    <property type="entry name" value="Galactose-bd-like_sf"/>
</dbReference>
<proteinExistence type="predicted"/>
<dbReference type="GO" id="GO:0030246">
    <property type="term" value="F:carbohydrate binding"/>
    <property type="evidence" value="ECO:0007669"/>
    <property type="project" value="InterPro"/>
</dbReference>
<evidence type="ECO:0000256" key="3">
    <source>
        <dbReference type="ARBA" id="ARBA00022729"/>
    </source>
</evidence>
<dbReference type="InterPro" id="IPR008929">
    <property type="entry name" value="Chondroitin_lyas"/>
</dbReference>
<dbReference type="Pfam" id="PF24517">
    <property type="entry name" value="CBM96"/>
    <property type="match status" value="2"/>
</dbReference>
<accession>A0A3D9L0L1</accession>
<dbReference type="InterPro" id="IPR013783">
    <property type="entry name" value="Ig-like_fold"/>
</dbReference>
<dbReference type="InterPro" id="IPR026444">
    <property type="entry name" value="Secre_tail"/>
</dbReference>
<protein>
    <submittedName>
        <fullName evidence="5">Putative secreted protein (Por secretion system target)</fullName>
    </submittedName>
</protein>
<dbReference type="Proteomes" id="UP000256779">
    <property type="component" value="Unassembled WGS sequence"/>
</dbReference>
<dbReference type="PROSITE" id="PS50231">
    <property type="entry name" value="RICIN_B_LECTIN"/>
    <property type="match status" value="1"/>
</dbReference>
<sequence>MALTHLCLFYGHAQTDYVAAHDTYVNSTSANTNYGSNTSVVTKISGNTRHAFYKFDLRDITGTEISSAILKLNVKSVSATTTRSIYTVSYDHWNEHTLTWNNQPAIGSAIASTSISGSDDENYVTWDITSYVNTNVLADGLITILVSDPNADGTGVDFYTKENGTKAPILTVTPAGSTPPPTGTAFIHPGGLFKQSDLDRMKYMVEAGIEPYATSFEELKVNSYASYNYVVQGDPSFTRLVRNGENSSAYHGDANAAYHNALMWAITGDTRHADKCVEIFNAWKNLTFVGGIPLDAGIFAWKMVEAAEIIKSTYSGWLATDVQAFQDMLVYPGYSDTGVPAAVNSTTVGSFYWRILNGDAGRHGNQDAIAFRAMLVMGVFLDNRKMYDRAYLYFTSQPGRTDDIPMPTGPSPSGSQISDNQYYTLYNYVGSQGTIDNYGYNGAIEHYIFENGQCQEASRDQQHAFLGLGMLAGVADVAWNQGNDVWSVLDNRMLKGFEYMSKYNTSYLESYPDQPSPWEPTVASGEFIQRLDRTGRWYSKAINPYFDSNFNDVSRGVFPGKRPVYEQAWAHFDVRMGLGDSAVWTKRGRDVAIAEAGYEGLGFSLDHPGWGALCFRRPIWAAGDPISGFSNDVPNFNIHNLPATVEAENYDFFTADGEGRTYHDLTPTNTGAEYRTDGVDIEVASEGSYALTSLESGEWLTYTCNVAQPGTYQIDVRYAASAGTGTIKFASNGADITTETSLPATGGMTTWAIHTISSSVNLGPGLNVIRIYIGGTSNAYKLNSFTTTLVQANLAPSVSITSPTTGSSATEGDSMVITATSSDSDGTVDKVEFFVGTYKLGEDTVAPYEATWNYLPAGTHNITAIATDNYGESNTSSVVNLTVNASGTTPQNSTLISSDDSYVHTGNSGTNYGSDISAVTKWSVLDHRYAFYKFNLSSINGAVSSATLRLKIKGIGGNSIRAVYLVEDDSWTESTITHSNEPLFGDELATISLSTSQGGTYVEWDVTDYVAIENGLDQTVTFCVRDTALTNVGIDFYTKESAGNEPQLQITYKPGSGGNASPSTSITAPSNGATFTDGDNITITASASDTDGTVSKVEFYQGTTKLGEDLTSPYSYTWNTVGAGNYDLTTVATDDLGATSTSSIVSITVNSSSGLSVGSIYQITARHSGKAMEIKDASNANGVEAVQNPYTGATNEQWELVDGGSGLFKLKAVHSNKYLEIKDAKSDDGMEAVQSSNSSSNNQKWDLSDLGNGYYKIVNQNSLKALGVLDGKTGNGEKVVQYNYSGSNSMQWDFQLVSSGSRNGVETQQEMTPTVRVYPNPVSEVLHIELPAIEESTFINVFNFAGQLLMNQKLEDTSTELQVQDLPAGIYLLEIRNHQEVIGRVKIRK</sequence>
<dbReference type="NCBIfam" id="NF033679">
    <property type="entry name" value="DNRLRE_dom"/>
    <property type="match status" value="2"/>
</dbReference>
<feature type="domain" description="CBM6" evidence="4">
    <location>
        <begin position="643"/>
        <end position="788"/>
    </location>
</feature>
<dbReference type="SUPFAM" id="SSF48230">
    <property type="entry name" value="Chondroitin AC/alginate lyase"/>
    <property type="match status" value="1"/>
</dbReference>
<keyword evidence="6" id="KW-1185">Reference proteome</keyword>
<dbReference type="InterPro" id="IPR035992">
    <property type="entry name" value="Ricin_B-like_lectins"/>
</dbReference>
<name>A0A3D9L0L1_MARFU</name>
<dbReference type="SUPFAM" id="SSF50370">
    <property type="entry name" value="Ricin B-like lectins"/>
    <property type="match status" value="1"/>
</dbReference>
<dbReference type="Pfam" id="PF03422">
    <property type="entry name" value="CBM_6"/>
    <property type="match status" value="1"/>
</dbReference>
<keyword evidence="3" id="KW-0732">Signal</keyword>
<dbReference type="PROSITE" id="PS51175">
    <property type="entry name" value="CBM6"/>
    <property type="match status" value="1"/>
</dbReference>
<reference evidence="5 6" key="1">
    <citation type="submission" date="2018-07" db="EMBL/GenBank/DDBJ databases">
        <title>Genomic Encyclopedia of Type Strains, Phase IV (KMG-IV): sequencing the most valuable type-strain genomes for metagenomic binning, comparative biology and taxonomic classification.</title>
        <authorList>
            <person name="Goeker M."/>
        </authorList>
    </citation>
    <scope>NUCLEOTIDE SEQUENCE [LARGE SCALE GENOMIC DNA]</scope>
    <source>
        <strain evidence="5 6">DSM 4134</strain>
    </source>
</reference>
<comment type="subcellular location">
    <subcellularLocation>
        <location evidence="1">Secreted</location>
    </subcellularLocation>
</comment>
<evidence type="ECO:0000259" key="4">
    <source>
        <dbReference type="PROSITE" id="PS51175"/>
    </source>
</evidence>
<dbReference type="Gene3D" id="2.80.10.50">
    <property type="match status" value="1"/>
</dbReference>
<comment type="caution">
    <text evidence="5">The sequence shown here is derived from an EMBL/GenBank/DDBJ whole genome shotgun (WGS) entry which is preliminary data.</text>
</comment>
<dbReference type="Pfam" id="PF18962">
    <property type="entry name" value="Por_Secre_tail"/>
    <property type="match status" value="1"/>
</dbReference>
<dbReference type="InterPro" id="IPR055372">
    <property type="entry name" value="CBM96"/>
</dbReference>
<dbReference type="CDD" id="cd04080">
    <property type="entry name" value="CBM6_cellulase-like"/>
    <property type="match status" value="1"/>
</dbReference>
<dbReference type="EMBL" id="QREG01000016">
    <property type="protein sequence ID" value="RED95979.1"/>
    <property type="molecule type" value="Genomic_DNA"/>
</dbReference>
<dbReference type="InterPro" id="IPR006584">
    <property type="entry name" value="Cellulose-bd_IV"/>
</dbReference>
<gene>
    <name evidence="5" type="ORF">C7460_11637</name>
</gene>
<organism evidence="5 6">
    <name type="scientific">Marinoscillum furvescens DSM 4134</name>
    <dbReference type="NCBI Taxonomy" id="1122208"/>
    <lineage>
        <taxon>Bacteria</taxon>
        <taxon>Pseudomonadati</taxon>
        <taxon>Bacteroidota</taxon>
        <taxon>Cytophagia</taxon>
        <taxon>Cytophagales</taxon>
        <taxon>Reichenbachiellaceae</taxon>
        <taxon>Marinoscillum</taxon>
    </lineage>
</organism>
<dbReference type="NCBIfam" id="TIGR04183">
    <property type="entry name" value="Por_Secre_tail"/>
    <property type="match status" value="1"/>
</dbReference>
<dbReference type="Pfam" id="PF17957">
    <property type="entry name" value="Big_7"/>
    <property type="match status" value="2"/>
</dbReference>
<dbReference type="SUPFAM" id="SSF49785">
    <property type="entry name" value="Galactose-binding domain-like"/>
    <property type="match status" value="1"/>
</dbReference>
<dbReference type="CDD" id="cd00161">
    <property type="entry name" value="beta-trefoil_Ricin-like"/>
    <property type="match status" value="1"/>
</dbReference>
<dbReference type="Pfam" id="PF14200">
    <property type="entry name" value="RicinB_lectin_2"/>
    <property type="match status" value="1"/>
</dbReference>
<dbReference type="InterPro" id="IPR005084">
    <property type="entry name" value="CBM6"/>
</dbReference>
<dbReference type="Gene3D" id="2.60.40.10">
    <property type="entry name" value="Immunoglobulins"/>
    <property type="match status" value="2"/>
</dbReference>
<dbReference type="SMART" id="SM00458">
    <property type="entry name" value="RICIN"/>
    <property type="match status" value="1"/>
</dbReference>
<evidence type="ECO:0000256" key="1">
    <source>
        <dbReference type="ARBA" id="ARBA00004613"/>
    </source>
</evidence>
<dbReference type="Gene3D" id="2.60.120.260">
    <property type="entry name" value="Galactose-binding domain-like"/>
    <property type="match status" value="1"/>
</dbReference>
<dbReference type="GO" id="GO:0005576">
    <property type="term" value="C:extracellular region"/>
    <property type="evidence" value="ECO:0007669"/>
    <property type="project" value="UniProtKB-SubCell"/>
</dbReference>
<dbReference type="SMART" id="SM00606">
    <property type="entry name" value="CBD_IV"/>
    <property type="match status" value="1"/>
</dbReference>
<dbReference type="InterPro" id="IPR000772">
    <property type="entry name" value="Ricin_B_lectin"/>
</dbReference>
<dbReference type="Gene3D" id="1.50.10.100">
    <property type="entry name" value="Chondroitin AC/alginate lyase"/>
    <property type="match status" value="1"/>
</dbReference>
<evidence type="ECO:0000256" key="2">
    <source>
        <dbReference type="ARBA" id="ARBA00022525"/>
    </source>
</evidence>
<evidence type="ECO:0000313" key="6">
    <source>
        <dbReference type="Proteomes" id="UP000256779"/>
    </source>
</evidence>
<evidence type="ECO:0000313" key="5">
    <source>
        <dbReference type="EMBL" id="RED95979.1"/>
    </source>
</evidence>